<proteinExistence type="predicted"/>
<gene>
    <name evidence="2" type="ORF">CROQUDRAFT_714402</name>
</gene>
<protein>
    <submittedName>
        <fullName evidence="2">Uncharacterized protein</fullName>
    </submittedName>
</protein>
<feature type="chain" id="PRO_5040238784" evidence="1">
    <location>
        <begin position="21"/>
        <end position="214"/>
    </location>
</feature>
<dbReference type="EMBL" id="MU167234">
    <property type="protein sequence ID" value="KAG0148735.1"/>
    <property type="molecule type" value="Genomic_DNA"/>
</dbReference>
<feature type="signal peptide" evidence="1">
    <location>
        <begin position="1"/>
        <end position="20"/>
    </location>
</feature>
<sequence length="214" mass="23587">MWFSTVFIAALTLFSHSVSALSIKDGSALIKRNTTGSVPQQSTNGAMYNILHPVVMSVQEKSKEVVTAVASKDAVLVVGVEIQALLVTFRELAANLSSCGCVRQDAIDLLLFRKEIVALFYYFEVFIKFIVKTGNKHLEILIDEVVVELKFHINKWVEIAVVIDVEAVGVVRGKADPQVYYSIDIDIFEIINKQAATVIGYVASPPRRLSGIGR</sequence>
<dbReference type="Proteomes" id="UP000886653">
    <property type="component" value="Unassembled WGS sequence"/>
</dbReference>
<evidence type="ECO:0000313" key="2">
    <source>
        <dbReference type="EMBL" id="KAG0148735.1"/>
    </source>
</evidence>
<evidence type="ECO:0000313" key="3">
    <source>
        <dbReference type="Proteomes" id="UP000886653"/>
    </source>
</evidence>
<evidence type="ECO:0000256" key="1">
    <source>
        <dbReference type="SAM" id="SignalP"/>
    </source>
</evidence>
<keyword evidence="3" id="KW-1185">Reference proteome</keyword>
<keyword evidence="1" id="KW-0732">Signal</keyword>
<dbReference type="AlphaFoldDB" id="A0A9P6TEH0"/>
<accession>A0A9P6TEH0</accession>
<organism evidence="2 3">
    <name type="scientific">Cronartium quercuum f. sp. fusiforme G11</name>
    <dbReference type="NCBI Taxonomy" id="708437"/>
    <lineage>
        <taxon>Eukaryota</taxon>
        <taxon>Fungi</taxon>
        <taxon>Dikarya</taxon>
        <taxon>Basidiomycota</taxon>
        <taxon>Pucciniomycotina</taxon>
        <taxon>Pucciniomycetes</taxon>
        <taxon>Pucciniales</taxon>
        <taxon>Coleosporiaceae</taxon>
        <taxon>Cronartium</taxon>
    </lineage>
</organism>
<comment type="caution">
    <text evidence="2">The sequence shown here is derived from an EMBL/GenBank/DDBJ whole genome shotgun (WGS) entry which is preliminary data.</text>
</comment>
<reference evidence="2" key="1">
    <citation type="submission" date="2013-11" db="EMBL/GenBank/DDBJ databases">
        <title>Genome sequence of the fusiform rust pathogen reveals effectors for host alternation and coevolution with pine.</title>
        <authorList>
            <consortium name="DOE Joint Genome Institute"/>
            <person name="Smith K."/>
            <person name="Pendleton A."/>
            <person name="Kubisiak T."/>
            <person name="Anderson C."/>
            <person name="Salamov A."/>
            <person name="Aerts A."/>
            <person name="Riley R."/>
            <person name="Clum A."/>
            <person name="Lindquist E."/>
            <person name="Ence D."/>
            <person name="Campbell M."/>
            <person name="Kronenberg Z."/>
            <person name="Feau N."/>
            <person name="Dhillon B."/>
            <person name="Hamelin R."/>
            <person name="Burleigh J."/>
            <person name="Smith J."/>
            <person name="Yandell M."/>
            <person name="Nelson C."/>
            <person name="Grigoriev I."/>
            <person name="Davis J."/>
        </authorList>
    </citation>
    <scope>NUCLEOTIDE SEQUENCE</scope>
    <source>
        <strain evidence="2">G11</strain>
    </source>
</reference>
<name>A0A9P6TEH0_9BASI</name>